<sequence>MAVKKILPLGSQEWCKVQDLYNQYPANNNHISRNSDPSKIKFCHSTDLKKPTGKVVCPPWIREAKEVDKAIQNWATHNVLIDNEGDEDGNTNDKRSVFFY</sequence>
<dbReference type="VEuPathDB" id="FungiDB:VP01_2985g6"/>
<accession>A0A0L6V2B1</accession>
<evidence type="ECO:0000259" key="1">
    <source>
        <dbReference type="Pfam" id="PF20681"/>
    </source>
</evidence>
<dbReference type="Pfam" id="PF20681">
    <property type="entry name" value="DUF6818"/>
    <property type="match status" value="1"/>
</dbReference>
<dbReference type="AlphaFoldDB" id="A0A0L6V2B1"/>
<dbReference type="PANTHER" id="PTHR34409">
    <property type="entry name" value="SET DOMAIN-CONTAINING PROTEIN"/>
    <property type="match status" value="1"/>
</dbReference>
<organism evidence="2 3">
    <name type="scientific">Puccinia sorghi</name>
    <dbReference type="NCBI Taxonomy" id="27349"/>
    <lineage>
        <taxon>Eukaryota</taxon>
        <taxon>Fungi</taxon>
        <taxon>Dikarya</taxon>
        <taxon>Basidiomycota</taxon>
        <taxon>Pucciniomycotina</taxon>
        <taxon>Pucciniomycetes</taxon>
        <taxon>Pucciniales</taxon>
        <taxon>Pucciniaceae</taxon>
        <taxon>Puccinia</taxon>
    </lineage>
</organism>
<comment type="caution">
    <text evidence="2">The sequence shown here is derived from an EMBL/GenBank/DDBJ whole genome shotgun (WGS) entry which is preliminary data.</text>
</comment>
<feature type="domain" description="DUF6818" evidence="1">
    <location>
        <begin position="8"/>
        <end position="84"/>
    </location>
</feature>
<dbReference type="InterPro" id="IPR049203">
    <property type="entry name" value="DUF6818"/>
</dbReference>
<dbReference type="Proteomes" id="UP000037035">
    <property type="component" value="Unassembled WGS sequence"/>
</dbReference>
<evidence type="ECO:0000313" key="3">
    <source>
        <dbReference type="Proteomes" id="UP000037035"/>
    </source>
</evidence>
<gene>
    <name evidence="2" type="ORF">VP01_2985g6</name>
</gene>
<evidence type="ECO:0000313" key="2">
    <source>
        <dbReference type="EMBL" id="KNZ54300.1"/>
    </source>
</evidence>
<reference evidence="2 3" key="1">
    <citation type="submission" date="2015-08" db="EMBL/GenBank/DDBJ databases">
        <title>Next Generation Sequencing and Analysis of the Genome of Puccinia sorghi L Schw, the Causal Agent of Maize Common Rust.</title>
        <authorList>
            <person name="Rochi L."/>
            <person name="Burguener G."/>
            <person name="Darino M."/>
            <person name="Turjanski A."/>
            <person name="Kreff E."/>
            <person name="Dieguez M.J."/>
            <person name="Sacco F."/>
        </authorList>
    </citation>
    <scope>NUCLEOTIDE SEQUENCE [LARGE SCALE GENOMIC DNA]</scope>
    <source>
        <strain evidence="2 3">RO10H11247</strain>
    </source>
</reference>
<name>A0A0L6V2B1_9BASI</name>
<dbReference type="PANTHER" id="PTHR34409:SF1">
    <property type="entry name" value="MYB-LIKE DOMAIN-CONTAINING PROTEIN"/>
    <property type="match status" value="1"/>
</dbReference>
<dbReference type="EMBL" id="LAVV01007929">
    <property type="protein sequence ID" value="KNZ54300.1"/>
    <property type="molecule type" value="Genomic_DNA"/>
</dbReference>
<keyword evidence="3" id="KW-1185">Reference proteome</keyword>
<proteinExistence type="predicted"/>
<protein>
    <recommendedName>
        <fullName evidence="1">DUF6818 domain-containing protein</fullName>
    </recommendedName>
</protein>
<dbReference type="OrthoDB" id="2499380at2759"/>